<accession>A0AAV7QM06</accession>
<proteinExistence type="predicted"/>
<dbReference type="EMBL" id="JANPWB010000010">
    <property type="protein sequence ID" value="KAJ1140366.1"/>
    <property type="molecule type" value="Genomic_DNA"/>
</dbReference>
<dbReference type="Proteomes" id="UP001066276">
    <property type="component" value="Chromosome 6"/>
</dbReference>
<keyword evidence="2" id="KW-1185">Reference proteome</keyword>
<gene>
    <name evidence="1" type="ORF">NDU88_006721</name>
</gene>
<comment type="caution">
    <text evidence="1">The sequence shown here is derived from an EMBL/GenBank/DDBJ whole genome shotgun (WGS) entry which is preliminary data.</text>
</comment>
<sequence length="124" mass="13837">MLRSVPVLRALAGSALRRAGSALCDQEPELPEKRRGAALPPSVFRYALNAKGKEILLDKVIDARREEYQKKYKAGYAIKQSIKLVDWLEADKVMDVVPDKGRMDAGPSLGQCPKFLTLIFPLIR</sequence>
<dbReference type="AlphaFoldDB" id="A0AAV7QM06"/>
<evidence type="ECO:0000313" key="1">
    <source>
        <dbReference type="EMBL" id="KAJ1140366.1"/>
    </source>
</evidence>
<evidence type="ECO:0000313" key="2">
    <source>
        <dbReference type="Proteomes" id="UP001066276"/>
    </source>
</evidence>
<name>A0AAV7QM06_PLEWA</name>
<organism evidence="1 2">
    <name type="scientific">Pleurodeles waltl</name>
    <name type="common">Iberian ribbed newt</name>
    <dbReference type="NCBI Taxonomy" id="8319"/>
    <lineage>
        <taxon>Eukaryota</taxon>
        <taxon>Metazoa</taxon>
        <taxon>Chordata</taxon>
        <taxon>Craniata</taxon>
        <taxon>Vertebrata</taxon>
        <taxon>Euteleostomi</taxon>
        <taxon>Amphibia</taxon>
        <taxon>Batrachia</taxon>
        <taxon>Caudata</taxon>
        <taxon>Salamandroidea</taxon>
        <taxon>Salamandridae</taxon>
        <taxon>Pleurodelinae</taxon>
        <taxon>Pleurodeles</taxon>
    </lineage>
</organism>
<reference evidence="1" key="1">
    <citation type="journal article" date="2022" name="bioRxiv">
        <title>Sequencing and chromosome-scale assembly of the giantPleurodeles waltlgenome.</title>
        <authorList>
            <person name="Brown T."/>
            <person name="Elewa A."/>
            <person name="Iarovenko S."/>
            <person name="Subramanian E."/>
            <person name="Araus A.J."/>
            <person name="Petzold A."/>
            <person name="Susuki M."/>
            <person name="Suzuki K.-i.T."/>
            <person name="Hayashi T."/>
            <person name="Toyoda A."/>
            <person name="Oliveira C."/>
            <person name="Osipova E."/>
            <person name="Leigh N.D."/>
            <person name="Simon A."/>
            <person name="Yun M.H."/>
        </authorList>
    </citation>
    <scope>NUCLEOTIDE SEQUENCE</scope>
    <source>
        <strain evidence="1">20211129_DDA</strain>
        <tissue evidence="1">Liver</tissue>
    </source>
</reference>
<protein>
    <submittedName>
        <fullName evidence="1">Uncharacterized protein</fullName>
    </submittedName>
</protein>